<dbReference type="InterPro" id="IPR050204">
    <property type="entry name" value="AraC_XylS_family_regulators"/>
</dbReference>
<feature type="domain" description="HTH araC/xylS-type" evidence="4">
    <location>
        <begin position="207"/>
        <end position="304"/>
    </location>
</feature>
<dbReference type="SUPFAM" id="SSF46689">
    <property type="entry name" value="Homeodomain-like"/>
    <property type="match status" value="2"/>
</dbReference>
<dbReference type="PROSITE" id="PS01124">
    <property type="entry name" value="HTH_ARAC_FAMILY_2"/>
    <property type="match status" value="1"/>
</dbReference>
<dbReference type="SMART" id="SM00342">
    <property type="entry name" value="HTH_ARAC"/>
    <property type="match status" value="1"/>
</dbReference>
<keyword evidence="6" id="KW-1185">Reference proteome</keyword>
<keyword evidence="2 5" id="KW-0238">DNA-binding</keyword>
<dbReference type="Proteomes" id="UP000199120">
    <property type="component" value="Unassembled WGS sequence"/>
</dbReference>
<dbReference type="GO" id="GO:0003700">
    <property type="term" value="F:DNA-binding transcription factor activity"/>
    <property type="evidence" value="ECO:0007669"/>
    <property type="project" value="InterPro"/>
</dbReference>
<dbReference type="RefSeq" id="WP_090540976.1">
    <property type="nucleotide sequence ID" value="NZ_FNSR01000001.1"/>
</dbReference>
<reference evidence="6" key="1">
    <citation type="submission" date="2016-10" db="EMBL/GenBank/DDBJ databases">
        <authorList>
            <person name="Varghese N."/>
            <person name="Submissions S."/>
        </authorList>
    </citation>
    <scope>NUCLEOTIDE SEQUENCE [LARGE SCALE GENOMIC DNA]</scope>
    <source>
        <strain evidence="6">LMG 26416</strain>
    </source>
</reference>
<name>A0A1H7HJL2_9BURK</name>
<evidence type="ECO:0000256" key="1">
    <source>
        <dbReference type="ARBA" id="ARBA00023015"/>
    </source>
</evidence>
<dbReference type="PANTHER" id="PTHR46796:SF14">
    <property type="entry name" value="TRANSCRIPTIONAL REGULATORY PROTEIN"/>
    <property type="match status" value="1"/>
</dbReference>
<sequence>MRTEACDVSTRDPRPNAPRLLEDEDVWREMPCRHGLASASGVVVGHWTDGRTARRELTAPVFERHYTVSVLLGRATVDCYKDGRLLDRGTGGLGGLQLTGPGEQVTCSFRGANEAIHVFFPDELIEAQYDALRGHGAALRLEDPAFRVDAALAPIAQSLAATQRDSERNVERDERLVLAILRHVLSRYAHEPARTSSIRGLSPSRLRRVFDYIDANLAEPITLQDIARHSGLSRMHFAAQFRLATGATPHAFLRARRIEHAKLLMMRDMPIIDAALAAGFQGQAHFTTVFRELNGLPPARWLEQQRRAAATH</sequence>
<evidence type="ECO:0000259" key="4">
    <source>
        <dbReference type="PROSITE" id="PS01124"/>
    </source>
</evidence>
<evidence type="ECO:0000256" key="2">
    <source>
        <dbReference type="ARBA" id="ARBA00023125"/>
    </source>
</evidence>
<dbReference type="GO" id="GO:0043565">
    <property type="term" value="F:sequence-specific DNA binding"/>
    <property type="evidence" value="ECO:0007669"/>
    <property type="project" value="InterPro"/>
</dbReference>
<evidence type="ECO:0000313" key="5">
    <source>
        <dbReference type="EMBL" id="SEK50469.1"/>
    </source>
</evidence>
<dbReference type="Pfam" id="PF12833">
    <property type="entry name" value="HTH_18"/>
    <property type="match status" value="1"/>
</dbReference>
<dbReference type="PROSITE" id="PS00041">
    <property type="entry name" value="HTH_ARAC_FAMILY_1"/>
    <property type="match status" value="1"/>
</dbReference>
<accession>A0A1H7HJL2</accession>
<organism evidence="5 6">
    <name type="scientific">Paraburkholderia caballeronis</name>
    <dbReference type="NCBI Taxonomy" id="416943"/>
    <lineage>
        <taxon>Bacteria</taxon>
        <taxon>Pseudomonadati</taxon>
        <taxon>Pseudomonadota</taxon>
        <taxon>Betaproteobacteria</taxon>
        <taxon>Burkholderiales</taxon>
        <taxon>Burkholderiaceae</taxon>
        <taxon>Paraburkholderia</taxon>
    </lineage>
</organism>
<dbReference type="InterPro" id="IPR018060">
    <property type="entry name" value="HTH_AraC"/>
</dbReference>
<dbReference type="InterPro" id="IPR009057">
    <property type="entry name" value="Homeodomain-like_sf"/>
</dbReference>
<dbReference type="PANTHER" id="PTHR46796">
    <property type="entry name" value="HTH-TYPE TRANSCRIPTIONAL ACTIVATOR RHAS-RELATED"/>
    <property type="match status" value="1"/>
</dbReference>
<dbReference type="OrthoDB" id="9816344at2"/>
<dbReference type="Gene3D" id="1.10.10.60">
    <property type="entry name" value="Homeodomain-like"/>
    <property type="match status" value="2"/>
</dbReference>
<protein>
    <submittedName>
        <fullName evidence="5">AraC-type DNA-binding protein</fullName>
    </submittedName>
</protein>
<dbReference type="InterPro" id="IPR018062">
    <property type="entry name" value="HTH_AraC-typ_CS"/>
</dbReference>
<proteinExistence type="predicted"/>
<dbReference type="AlphaFoldDB" id="A0A1H7HJL2"/>
<dbReference type="EMBL" id="FOAJ01000002">
    <property type="protein sequence ID" value="SEK50469.1"/>
    <property type="molecule type" value="Genomic_DNA"/>
</dbReference>
<dbReference type="STRING" id="416943.SAMN05445871_0002"/>
<keyword evidence="3" id="KW-0804">Transcription</keyword>
<evidence type="ECO:0000256" key="3">
    <source>
        <dbReference type="ARBA" id="ARBA00023163"/>
    </source>
</evidence>
<evidence type="ECO:0000313" key="6">
    <source>
        <dbReference type="Proteomes" id="UP000199120"/>
    </source>
</evidence>
<keyword evidence="1" id="KW-0805">Transcription regulation</keyword>
<gene>
    <name evidence="5" type="ORF">SAMN05192542_102307</name>
</gene>